<dbReference type="InterPro" id="IPR011880">
    <property type="entry name" value="PA_CoA_ligase"/>
</dbReference>
<dbReference type="AlphaFoldDB" id="A0A3S3TTG3"/>
<keyword evidence="3" id="KW-0596">Phosphopantetheine</keyword>
<dbReference type="Gene3D" id="3.40.50.12780">
    <property type="entry name" value="N-terminal domain of ligase-like"/>
    <property type="match status" value="1"/>
</dbReference>
<dbReference type="InterPro" id="IPR000873">
    <property type="entry name" value="AMP-dep_synth/lig_dom"/>
</dbReference>
<dbReference type="GO" id="GO:0047475">
    <property type="term" value="F:phenylacetate-CoA ligase activity"/>
    <property type="evidence" value="ECO:0007669"/>
    <property type="project" value="InterPro"/>
</dbReference>
<evidence type="ECO:0000256" key="3">
    <source>
        <dbReference type="ARBA" id="ARBA00022450"/>
    </source>
</evidence>
<evidence type="ECO:0000256" key="6">
    <source>
        <dbReference type="ARBA" id="ARBA00022741"/>
    </source>
</evidence>
<evidence type="ECO:0000259" key="8">
    <source>
        <dbReference type="Pfam" id="PF14535"/>
    </source>
</evidence>
<dbReference type="GO" id="GO:0000166">
    <property type="term" value="F:nucleotide binding"/>
    <property type="evidence" value="ECO:0007669"/>
    <property type="project" value="UniProtKB-KW"/>
</dbReference>
<dbReference type="Pfam" id="PF00501">
    <property type="entry name" value="AMP-binding"/>
    <property type="match status" value="1"/>
</dbReference>
<dbReference type="CDD" id="cd05913">
    <property type="entry name" value="PaaK"/>
    <property type="match status" value="1"/>
</dbReference>
<protein>
    <submittedName>
        <fullName evidence="9">Coenzyme A ligase</fullName>
    </submittedName>
</protein>
<evidence type="ECO:0000256" key="1">
    <source>
        <dbReference type="ARBA" id="ARBA00005211"/>
    </source>
</evidence>
<name>A0A3S3TTG3_METS7</name>
<dbReference type="InterPro" id="IPR028154">
    <property type="entry name" value="AMP-dep_Lig_C"/>
</dbReference>
<dbReference type="Gene3D" id="3.30.300.30">
    <property type="match status" value="1"/>
</dbReference>
<gene>
    <name evidence="9" type="ORF">Metus_0307</name>
</gene>
<comment type="pathway">
    <text evidence="1">Aromatic compound metabolism.</text>
</comment>
<dbReference type="InterPro" id="IPR042099">
    <property type="entry name" value="ANL_N_sf"/>
</dbReference>
<dbReference type="EMBL" id="RXGA01000001">
    <property type="protein sequence ID" value="RWX74282.1"/>
    <property type="molecule type" value="Genomic_DNA"/>
</dbReference>
<accession>A0A3S3TTG3</accession>
<evidence type="ECO:0000256" key="4">
    <source>
        <dbReference type="ARBA" id="ARBA00022553"/>
    </source>
</evidence>
<dbReference type="Proteomes" id="UP000288215">
    <property type="component" value="Unassembled WGS sequence"/>
</dbReference>
<comment type="subunit">
    <text evidence="2">Monomer.</text>
</comment>
<dbReference type="GO" id="GO:0010124">
    <property type="term" value="P:phenylacetate catabolic process"/>
    <property type="evidence" value="ECO:0007669"/>
    <property type="project" value="InterPro"/>
</dbReference>
<dbReference type="InterPro" id="IPR045851">
    <property type="entry name" value="AMP-bd_C_sf"/>
</dbReference>
<dbReference type="FunFam" id="3.40.50.12780:FF:000016">
    <property type="entry name" value="Phenylacetate-coenzyme A ligase"/>
    <property type="match status" value="1"/>
</dbReference>
<evidence type="ECO:0000313" key="10">
    <source>
        <dbReference type="Proteomes" id="UP000288215"/>
    </source>
</evidence>
<keyword evidence="6" id="KW-0547">Nucleotide-binding</keyword>
<dbReference type="Pfam" id="PF14535">
    <property type="entry name" value="AMP-binding_C_2"/>
    <property type="match status" value="1"/>
</dbReference>
<reference evidence="9 10" key="1">
    <citation type="submission" date="2018-12" db="EMBL/GenBank/DDBJ databases">
        <title>The complete genome of the methanogenic archaea of the candidate phylum Verstraetearchaeota, obtained from the metagenome of underground thermal water.</title>
        <authorList>
            <person name="Kadnikov V.V."/>
            <person name="Mardanov A.V."/>
            <person name="Beletsky A.V."/>
            <person name="Karnachuk O.V."/>
            <person name="Ravin N.V."/>
        </authorList>
    </citation>
    <scope>NUCLEOTIDE SEQUENCE [LARGE SCALE GENOMIC DNA]</scope>
    <source>
        <strain evidence="9">Ch88</strain>
    </source>
</reference>
<sequence>MSIQAYSMGKKEIKEVQSRKLKEVVARVYENSPFYRRRLKEAGIDITNFRPEDIRKIPFTTKTDLRDNYPLGLISVDKSKIVRMHASSGTTGNPTVVAYTKRDIDAWAELNKRCLEVCGVTSDDVVQVAYGYGLFTGGLGLHYGAERLGSKVIPASTGNTKRQLKLMKDLGTTVLACTPSYALFLSESAKEEGIDPKKDLKLRVGVLGAEPWSESTRKVLEEEFVQSAHDIYGMSELNGPGVAIECRKKNGLHVWEDHYFVEIIDPNTGEVLEPGEKGEMVVTTLEKEGMPLLRYRTRDITILDDEVCECGMAHARIKKILGRTDDMLKIRGICVFPSQIEEVISGFEGLTPFYQLVVDRDGPLDRLLVKVEVSENFKSDRLTEIVDLQKRLEEELRDVLSISAAVELTEPRTLPRSEGKAQRIIDLRKI</sequence>
<organism evidence="9 10">
    <name type="scientific">Methanosuratincola subterraneus</name>
    <dbReference type="NCBI Taxonomy" id="2593994"/>
    <lineage>
        <taxon>Archaea</taxon>
        <taxon>Thermoproteota</taxon>
        <taxon>Methanosuratincolia</taxon>
        <taxon>Candidatus Methanomethylicales</taxon>
        <taxon>Candidatus Methanomethylicaceae</taxon>
        <taxon>Candidatus Methanosuratincola (ex Vanwonterghem et al. 2016)</taxon>
    </lineage>
</organism>
<dbReference type="SUPFAM" id="SSF56801">
    <property type="entry name" value="Acetyl-CoA synthetase-like"/>
    <property type="match status" value="1"/>
</dbReference>
<dbReference type="PANTHER" id="PTHR43439:SF2">
    <property type="entry name" value="ENZYME, PUTATIVE (JCVI)-RELATED"/>
    <property type="match status" value="1"/>
</dbReference>
<dbReference type="PIRSF" id="PIRSF006444">
    <property type="entry name" value="PaaK"/>
    <property type="match status" value="1"/>
</dbReference>
<feature type="domain" description="AMP-dependent synthetase/ligase" evidence="7">
    <location>
        <begin position="77"/>
        <end position="282"/>
    </location>
</feature>
<feature type="domain" description="AMP-dependent ligase C-terminal" evidence="8">
    <location>
        <begin position="332"/>
        <end position="428"/>
    </location>
</feature>
<evidence type="ECO:0000259" key="7">
    <source>
        <dbReference type="Pfam" id="PF00501"/>
    </source>
</evidence>
<dbReference type="PANTHER" id="PTHR43439">
    <property type="entry name" value="PHENYLACETATE-COENZYME A LIGASE"/>
    <property type="match status" value="1"/>
</dbReference>
<evidence type="ECO:0000256" key="5">
    <source>
        <dbReference type="ARBA" id="ARBA00022598"/>
    </source>
</evidence>
<proteinExistence type="predicted"/>
<keyword evidence="5 9" id="KW-0436">Ligase</keyword>
<evidence type="ECO:0000256" key="2">
    <source>
        <dbReference type="ARBA" id="ARBA00011245"/>
    </source>
</evidence>
<evidence type="ECO:0000313" key="9">
    <source>
        <dbReference type="EMBL" id="RWX74282.1"/>
    </source>
</evidence>
<keyword evidence="4" id="KW-0597">Phosphoprotein</keyword>
<comment type="caution">
    <text evidence="9">The sequence shown here is derived from an EMBL/GenBank/DDBJ whole genome shotgun (WGS) entry which is preliminary data.</text>
</comment>
<dbReference type="InterPro" id="IPR051414">
    <property type="entry name" value="Adenylate-forming_Reductase"/>
</dbReference>